<dbReference type="Proteomes" id="UP001303473">
    <property type="component" value="Unassembled WGS sequence"/>
</dbReference>
<reference evidence="2" key="1">
    <citation type="journal article" date="2023" name="Mol. Phylogenet. Evol.">
        <title>Genome-scale phylogeny and comparative genomics of the fungal order Sordariales.</title>
        <authorList>
            <person name="Hensen N."/>
            <person name="Bonometti L."/>
            <person name="Westerberg I."/>
            <person name="Brannstrom I.O."/>
            <person name="Guillou S."/>
            <person name="Cros-Aarteil S."/>
            <person name="Calhoun S."/>
            <person name="Haridas S."/>
            <person name="Kuo A."/>
            <person name="Mondo S."/>
            <person name="Pangilinan J."/>
            <person name="Riley R."/>
            <person name="LaButti K."/>
            <person name="Andreopoulos B."/>
            <person name="Lipzen A."/>
            <person name="Chen C."/>
            <person name="Yan M."/>
            <person name="Daum C."/>
            <person name="Ng V."/>
            <person name="Clum A."/>
            <person name="Steindorff A."/>
            <person name="Ohm R.A."/>
            <person name="Martin F."/>
            <person name="Silar P."/>
            <person name="Natvig D.O."/>
            <person name="Lalanne C."/>
            <person name="Gautier V."/>
            <person name="Ament-Velasquez S.L."/>
            <person name="Kruys A."/>
            <person name="Hutchinson M.I."/>
            <person name="Powell A.J."/>
            <person name="Barry K."/>
            <person name="Miller A.N."/>
            <person name="Grigoriev I.V."/>
            <person name="Debuchy R."/>
            <person name="Gladieux P."/>
            <person name="Hiltunen Thoren M."/>
            <person name="Johannesson H."/>
        </authorList>
    </citation>
    <scope>NUCLEOTIDE SEQUENCE [LARGE SCALE GENOMIC DNA]</scope>
    <source>
        <strain evidence="2">CBS 340.73</strain>
    </source>
</reference>
<accession>A0AAN6MWT0</accession>
<keyword evidence="2" id="KW-1185">Reference proteome</keyword>
<comment type="caution">
    <text evidence="1">The sequence shown here is derived from an EMBL/GenBank/DDBJ whole genome shotgun (WGS) entry which is preliminary data.</text>
</comment>
<evidence type="ECO:0000313" key="1">
    <source>
        <dbReference type="EMBL" id="KAK3933973.1"/>
    </source>
</evidence>
<dbReference type="EMBL" id="MU854043">
    <property type="protein sequence ID" value="KAK3933973.1"/>
    <property type="molecule type" value="Genomic_DNA"/>
</dbReference>
<organism evidence="1 2">
    <name type="scientific">Diplogelasinospora grovesii</name>
    <dbReference type="NCBI Taxonomy" id="303347"/>
    <lineage>
        <taxon>Eukaryota</taxon>
        <taxon>Fungi</taxon>
        <taxon>Dikarya</taxon>
        <taxon>Ascomycota</taxon>
        <taxon>Pezizomycotina</taxon>
        <taxon>Sordariomycetes</taxon>
        <taxon>Sordariomycetidae</taxon>
        <taxon>Sordariales</taxon>
        <taxon>Diplogelasinosporaceae</taxon>
        <taxon>Diplogelasinospora</taxon>
    </lineage>
</organism>
<sequence>MAYRSLFPTLIFGGTYARSVTSAPTLGIAAVSTASLAPSPDILDYLDTTATSAFSASSSGNCTVAVSADHASLIFPNAKLVYSPAGSIDCKPQLVFRDLPAGYRFAIDSVTVGGYLNLEKGSYVERIQVQLYYPDSSVGSAMSKNPYGKYGVGYDGIFSLPMSVSAPAASRCSSVGSAEAMALELFVSLSHEEIEFDDLGPHFGTVGGDAPDQKLRVGLHAQWTAC</sequence>
<dbReference type="Pfam" id="PF14273">
    <property type="entry name" value="DUF4360"/>
    <property type="match status" value="1"/>
</dbReference>
<proteinExistence type="predicted"/>
<dbReference type="InterPro" id="IPR025649">
    <property type="entry name" value="DUF4360"/>
</dbReference>
<gene>
    <name evidence="1" type="ORF">QBC46DRAFT_359334</name>
</gene>
<protein>
    <submittedName>
        <fullName evidence="1">Uncharacterized protein</fullName>
    </submittedName>
</protein>
<evidence type="ECO:0000313" key="2">
    <source>
        <dbReference type="Proteomes" id="UP001303473"/>
    </source>
</evidence>
<name>A0AAN6MWT0_9PEZI</name>
<dbReference type="AlphaFoldDB" id="A0AAN6MWT0"/>